<name>A0A1I0EPL2_9PROT</name>
<dbReference type="Proteomes" id="UP000199345">
    <property type="component" value="Unassembled WGS sequence"/>
</dbReference>
<accession>A0A1I0EPL2</accession>
<sequence>MSKNLETRLNELEERVKRFKLVLIHRSSKESIEDARARYERLHGCSPALVITYRTIG</sequence>
<evidence type="ECO:0000313" key="1">
    <source>
        <dbReference type="EMBL" id="SET47202.1"/>
    </source>
</evidence>
<dbReference type="EMBL" id="FOIA01000029">
    <property type="protein sequence ID" value="SET47202.1"/>
    <property type="molecule type" value="Genomic_DNA"/>
</dbReference>
<dbReference type="RefSeq" id="WP_177170386.1">
    <property type="nucleotide sequence ID" value="NZ_FOIA01000029.1"/>
</dbReference>
<gene>
    <name evidence="1" type="ORF">SAMN05216326_12934</name>
</gene>
<reference evidence="2" key="1">
    <citation type="submission" date="2016-10" db="EMBL/GenBank/DDBJ databases">
        <authorList>
            <person name="Varghese N."/>
            <person name="Submissions S."/>
        </authorList>
    </citation>
    <scope>NUCLEOTIDE SEQUENCE [LARGE SCALE GENOMIC DNA]</scope>
    <source>
        <strain evidence="2">Nm71</strain>
    </source>
</reference>
<proteinExistence type="predicted"/>
<organism evidence="1 2">
    <name type="scientific">Nitrosomonas marina</name>
    <dbReference type="NCBI Taxonomy" id="917"/>
    <lineage>
        <taxon>Bacteria</taxon>
        <taxon>Pseudomonadati</taxon>
        <taxon>Pseudomonadota</taxon>
        <taxon>Betaproteobacteria</taxon>
        <taxon>Nitrosomonadales</taxon>
        <taxon>Nitrosomonadaceae</taxon>
        <taxon>Nitrosomonas</taxon>
    </lineage>
</organism>
<dbReference type="AlphaFoldDB" id="A0A1I0EPL2"/>
<protein>
    <submittedName>
        <fullName evidence="1">Uncharacterized protein</fullName>
    </submittedName>
</protein>
<evidence type="ECO:0000313" key="2">
    <source>
        <dbReference type="Proteomes" id="UP000199345"/>
    </source>
</evidence>
<keyword evidence="2" id="KW-1185">Reference proteome</keyword>